<evidence type="ECO:0000313" key="6">
    <source>
        <dbReference type="Proteomes" id="UP001335100"/>
    </source>
</evidence>
<evidence type="ECO:0000256" key="2">
    <source>
        <dbReference type="ARBA" id="ARBA00022448"/>
    </source>
</evidence>
<name>A0ABU7HVP5_9PSED</name>
<proteinExistence type="inferred from homology"/>
<reference evidence="5 6" key="1">
    <citation type="submission" date="2024-01" db="EMBL/GenBank/DDBJ databases">
        <title>Unpublished Manusciprt.</title>
        <authorList>
            <person name="Duman M."/>
            <person name="Valdes E.G."/>
            <person name="Ajmi N."/>
            <person name="Altun S."/>
            <person name="Saticioglu I.B."/>
        </authorList>
    </citation>
    <scope>NUCLEOTIDE SEQUENCE [LARGE SCALE GENOMIC DNA]</scope>
    <source>
        <strain evidence="5 6">148P</strain>
    </source>
</reference>
<comment type="caution">
    <text evidence="5">The sequence shown here is derived from an EMBL/GenBank/DDBJ whole genome shotgun (WGS) entry which is preliminary data.</text>
</comment>
<dbReference type="Pfam" id="PF03573">
    <property type="entry name" value="OprD"/>
    <property type="match status" value="1"/>
</dbReference>
<evidence type="ECO:0000256" key="3">
    <source>
        <dbReference type="ARBA" id="ARBA00022729"/>
    </source>
</evidence>
<evidence type="ECO:0000256" key="1">
    <source>
        <dbReference type="ARBA" id="ARBA00009075"/>
    </source>
</evidence>
<keyword evidence="6" id="KW-1185">Reference proteome</keyword>
<dbReference type="PANTHER" id="PTHR34596">
    <property type="entry name" value="CHITOPORIN"/>
    <property type="match status" value="1"/>
</dbReference>
<protein>
    <submittedName>
        <fullName evidence="5">OprD family porin</fullName>
    </submittedName>
</protein>
<gene>
    <name evidence="5" type="ORF">V0R50_20370</name>
</gene>
<dbReference type="Proteomes" id="UP001335100">
    <property type="component" value="Unassembled WGS sequence"/>
</dbReference>
<evidence type="ECO:0000256" key="4">
    <source>
        <dbReference type="SAM" id="SignalP"/>
    </source>
</evidence>
<sequence length="429" mass="46993">MTKDTYRLARAAGAGLGCAVLAANASAGFIDDGKGKLELRNFYFSRDFRDGFPSQSKREEWAQGFILNWQSGFTPGPVGFGLDAVGMLGLKLDSGQQRSGTGLLPRNADGRAEDDYAKALLTAKLRIGKSELRYGGLNPVLPLLASNNSRLLPQYFEGGQLTSRDLGDFTVHFGRVDKVKQRDSANSEDLTTMAQVGSWSAAVHSDSYRYGGVDWQPVADLTLSAHASDLEDFYRRTYLGVKYAVALGPGKAFGEIRHFTARESGAARIGEVDNRAISSNFGYQLGGHRISGGYQKVSGDTAYAYLGGTDTYLFSEQQAYTFSLQDERAWHARYDYDFAALGIPGLTFTLRYVKGDDVDVSHVSTRKAALLRAAGEDGHEWERTTDLAYVVQSGPLKNLGLRWRNATARSSLQDGVDENRVIVSYEIVF</sequence>
<dbReference type="InterPro" id="IPR005318">
    <property type="entry name" value="OM_porin_bac"/>
</dbReference>
<accession>A0ABU7HVP5</accession>
<dbReference type="EMBL" id="JAZDQJ010000026">
    <property type="protein sequence ID" value="MEE1935595.1"/>
    <property type="molecule type" value="Genomic_DNA"/>
</dbReference>
<comment type="similarity">
    <text evidence="1">Belongs to the outer membrane porin (Opr) (TC 1.B.25) family.</text>
</comment>
<organism evidence="5 6">
    <name type="scientific">Pseudomonas ulcerans</name>
    <dbReference type="NCBI Taxonomy" id="3115852"/>
    <lineage>
        <taxon>Bacteria</taxon>
        <taxon>Pseudomonadati</taxon>
        <taxon>Pseudomonadota</taxon>
        <taxon>Gammaproteobacteria</taxon>
        <taxon>Pseudomonadales</taxon>
        <taxon>Pseudomonadaceae</taxon>
        <taxon>Pseudomonas</taxon>
    </lineage>
</organism>
<dbReference type="RefSeq" id="WP_330076337.1">
    <property type="nucleotide sequence ID" value="NZ_JAZDQJ010000026.1"/>
</dbReference>
<dbReference type="PANTHER" id="PTHR34596:SF2">
    <property type="entry name" value="CHITOPORIN"/>
    <property type="match status" value="1"/>
</dbReference>
<dbReference type="Gene3D" id="2.40.160.10">
    <property type="entry name" value="Porin"/>
    <property type="match status" value="1"/>
</dbReference>
<feature type="chain" id="PRO_5045962459" evidence="4">
    <location>
        <begin position="23"/>
        <end position="429"/>
    </location>
</feature>
<evidence type="ECO:0000313" key="5">
    <source>
        <dbReference type="EMBL" id="MEE1935595.1"/>
    </source>
</evidence>
<dbReference type="InterPro" id="IPR023614">
    <property type="entry name" value="Porin_dom_sf"/>
</dbReference>
<feature type="signal peptide" evidence="4">
    <location>
        <begin position="1"/>
        <end position="22"/>
    </location>
</feature>
<keyword evidence="3 4" id="KW-0732">Signal</keyword>
<keyword evidence="2" id="KW-0813">Transport</keyword>